<comment type="caution">
    <text evidence="2">The sequence shown here is derived from an EMBL/GenBank/DDBJ whole genome shotgun (WGS) entry which is preliminary data.</text>
</comment>
<evidence type="ECO:0000256" key="1">
    <source>
        <dbReference type="SAM" id="SignalP"/>
    </source>
</evidence>
<feature type="chain" id="PRO_5011983221" evidence="1">
    <location>
        <begin position="26"/>
        <end position="85"/>
    </location>
</feature>
<accession>A0A1R1PV24</accession>
<keyword evidence="3" id="KW-1185">Reference proteome</keyword>
<feature type="signal peptide" evidence="1">
    <location>
        <begin position="1"/>
        <end position="25"/>
    </location>
</feature>
<dbReference type="EMBL" id="LSSK01000144">
    <property type="protein sequence ID" value="OMH84818.1"/>
    <property type="molecule type" value="Genomic_DNA"/>
</dbReference>
<evidence type="ECO:0000313" key="2">
    <source>
        <dbReference type="EMBL" id="OMH84818.1"/>
    </source>
</evidence>
<evidence type="ECO:0000313" key="3">
    <source>
        <dbReference type="Proteomes" id="UP000188320"/>
    </source>
</evidence>
<name>A0A1R1PV24_ZANCU</name>
<keyword evidence="1" id="KW-0732">Signal</keyword>
<gene>
    <name evidence="2" type="ORF">AX774_g1651</name>
</gene>
<organism evidence="2 3">
    <name type="scientific">Zancudomyces culisetae</name>
    <name type="common">Gut fungus</name>
    <name type="synonym">Smittium culisetae</name>
    <dbReference type="NCBI Taxonomy" id="1213189"/>
    <lineage>
        <taxon>Eukaryota</taxon>
        <taxon>Fungi</taxon>
        <taxon>Fungi incertae sedis</taxon>
        <taxon>Zoopagomycota</taxon>
        <taxon>Kickxellomycotina</taxon>
        <taxon>Harpellomycetes</taxon>
        <taxon>Harpellales</taxon>
        <taxon>Legeriomycetaceae</taxon>
        <taxon>Zancudomyces</taxon>
    </lineage>
</organism>
<proteinExistence type="predicted"/>
<reference evidence="3" key="1">
    <citation type="submission" date="2017-01" db="EMBL/GenBank/DDBJ databases">
        <authorList>
            <person name="Wang Y."/>
            <person name="White M."/>
            <person name="Kvist S."/>
            <person name="Moncalvo J.-M."/>
        </authorList>
    </citation>
    <scope>NUCLEOTIDE SEQUENCE [LARGE SCALE GENOMIC DNA]</scope>
    <source>
        <strain evidence="3">COL-18-3</strain>
    </source>
</reference>
<dbReference type="AlphaFoldDB" id="A0A1R1PV24"/>
<dbReference type="Proteomes" id="UP000188320">
    <property type="component" value="Unassembled WGS sequence"/>
</dbReference>
<protein>
    <submittedName>
        <fullName evidence="2">Uncharacterized protein</fullName>
    </submittedName>
</protein>
<sequence length="85" mass="9318">MILMGLMIPLTFLIDESWLAPRVCSKVFAQSTGLVIAAATPPDKAPAVTWVNGEYLLSGFIDFLKTSYNPKCIVWNGRVMSRVVG</sequence>